<evidence type="ECO:0000256" key="1">
    <source>
        <dbReference type="ARBA" id="ARBA00022729"/>
    </source>
</evidence>
<evidence type="ECO:0000313" key="4">
    <source>
        <dbReference type="EMBL" id="SVB47399.1"/>
    </source>
</evidence>
<keyword evidence="1" id="KW-0732">Signal</keyword>
<organism evidence="4">
    <name type="scientific">marine metagenome</name>
    <dbReference type="NCBI Taxonomy" id="408172"/>
    <lineage>
        <taxon>unclassified sequences</taxon>
        <taxon>metagenomes</taxon>
        <taxon>ecological metagenomes</taxon>
    </lineage>
</organism>
<reference evidence="4" key="1">
    <citation type="submission" date="2018-05" db="EMBL/GenBank/DDBJ databases">
        <authorList>
            <person name="Lanie J.A."/>
            <person name="Ng W.-L."/>
            <person name="Kazmierczak K.M."/>
            <person name="Andrzejewski T.M."/>
            <person name="Davidsen T.M."/>
            <person name="Wayne K.J."/>
            <person name="Tettelin H."/>
            <person name="Glass J.I."/>
            <person name="Rusch D."/>
            <person name="Podicherti R."/>
            <person name="Tsui H.-C.T."/>
            <person name="Winkler M.E."/>
        </authorList>
    </citation>
    <scope>NUCLEOTIDE SEQUENCE</scope>
</reference>
<dbReference type="InterPro" id="IPR006558">
    <property type="entry name" value="LamG-like"/>
</dbReference>
<dbReference type="SUPFAM" id="SSF49899">
    <property type="entry name" value="Concanavalin A-like lectins/glucanases"/>
    <property type="match status" value="1"/>
</dbReference>
<evidence type="ECO:0000256" key="2">
    <source>
        <dbReference type="ARBA" id="ARBA00023157"/>
    </source>
</evidence>
<sequence>MSGTTGSNRIVIDTNYSLDFDGSNDYVEVPYAIDSAINPTSYTVSAWAKVEGGSGDWRSVITSRSNDTSGSNDKGYIIYAGDNDTWQFWTGTGTGTNSGGGSWHQINSGVSVYPGGNGWAFLTATYDGTTMKFYVNGVQKGGNLDASAHKNTTKPMRIGAGKTEDTEPEYYFNGKIDEVAIWKEALGSAEITALYNSGDGLDAASDSGNYTSEGNLVAYYKMNDGSGNTLTDNEDDGTDYDGTLNNMVTSGGNSVWTDR</sequence>
<dbReference type="SMART" id="SM00560">
    <property type="entry name" value="LamGL"/>
    <property type="match status" value="1"/>
</dbReference>
<dbReference type="Pfam" id="PF13385">
    <property type="entry name" value="Laminin_G_3"/>
    <property type="match status" value="1"/>
</dbReference>
<name>A0A382EAH6_9ZZZZ</name>
<accession>A0A382EAH6</accession>
<dbReference type="Gene3D" id="2.60.120.200">
    <property type="match status" value="1"/>
</dbReference>
<proteinExistence type="predicted"/>
<protein>
    <recommendedName>
        <fullName evidence="3">LamG-like jellyroll fold domain-containing protein</fullName>
    </recommendedName>
</protein>
<evidence type="ECO:0000259" key="3">
    <source>
        <dbReference type="SMART" id="SM00560"/>
    </source>
</evidence>
<gene>
    <name evidence="4" type="ORF">METZ01_LOCUS200253</name>
</gene>
<dbReference type="AlphaFoldDB" id="A0A382EAH6"/>
<keyword evidence="2" id="KW-1015">Disulfide bond</keyword>
<dbReference type="EMBL" id="UINC01043406">
    <property type="protein sequence ID" value="SVB47399.1"/>
    <property type="molecule type" value="Genomic_DNA"/>
</dbReference>
<feature type="domain" description="LamG-like jellyroll fold" evidence="3">
    <location>
        <begin position="40"/>
        <end position="189"/>
    </location>
</feature>
<dbReference type="InterPro" id="IPR013320">
    <property type="entry name" value="ConA-like_dom_sf"/>
</dbReference>